<reference evidence="3 4" key="1">
    <citation type="submission" date="2024-11" db="EMBL/GenBank/DDBJ databases">
        <authorList>
            <person name="Heng Y.C."/>
            <person name="Lim A.C.H."/>
            <person name="Lee J.K.Y."/>
            <person name="Kittelmann S."/>
        </authorList>
    </citation>
    <scope>NUCLEOTIDE SEQUENCE [LARGE SCALE GENOMIC DNA]</scope>
    <source>
        <strain evidence="3 4">WILCCON 0112</strain>
    </source>
</reference>
<gene>
    <name evidence="3" type="ORF">ACJDTP_21565</name>
</gene>
<accession>A0ABW8SBS7</accession>
<feature type="transmembrane region" description="Helical" evidence="2">
    <location>
        <begin position="6"/>
        <end position="23"/>
    </location>
</feature>
<proteinExistence type="predicted"/>
<organism evidence="3 4">
    <name type="scientific">Candidatus Clostridium helianthi</name>
    <dbReference type="NCBI Taxonomy" id="3381660"/>
    <lineage>
        <taxon>Bacteria</taxon>
        <taxon>Bacillati</taxon>
        <taxon>Bacillota</taxon>
        <taxon>Clostridia</taxon>
        <taxon>Eubacteriales</taxon>
        <taxon>Clostridiaceae</taxon>
        <taxon>Clostridium</taxon>
    </lineage>
</organism>
<sequence length="74" mass="8505">MDTLVYFIVVILSFYIGRCSGLNERQFKRINKIGHNPLPNYPRPQRLKGGYQPNKMKEPLYEAPKPPKTGSGIK</sequence>
<evidence type="ECO:0000256" key="2">
    <source>
        <dbReference type="SAM" id="Phobius"/>
    </source>
</evidence>
<keyword evidence="4" id="KW-1185">Reference proteome</keyword>
<protein>
    <submittedName>
        <fullName evidence="3">Uncharacterized protein</fullName>
    </submittedName>
</protein>
<keyword evidence="2" id="KW-1133">Transmembrane helix</keyword>
<dbReference type="Proteomes" id="UP001623600">
    <property type="component" value="Unassembled WGS sequence"/>
</dbReference>
<evidence type="ECO:0000313" key="3">
    <source>
        <dbReference type="EMBL" id="MFL0167665.1"/>
    </source>
</evidence>
<name>A0ABW8SBS7_9CLOT</name>
<evidence type="ECO:0000256" key="1">
    <source>
        <dbReference type="SAM" id="MobiDB-lite"/>
    </source>
</evidence>
<keyword evidence="2" id="KW-0812">Transmembrane</keyword>
<dbReference type="RefSeq" id="WP_406762412.1">
    <property type="nucleotide sequence ID" value="NZ_JBJIAB010000037.1"/>
</dbReference>
<evidence type="ECO:0000313" key="4">
    <source>
        <dbReference type="Proteomes" id="UP001623600"/>
    </source>
</evidence>
<keyword evidence="2" id="KW-0472">Membrane</keyword>
<comment type="caution">
    <text evidence="3">The sequence shown here is derived from an EMBL/GenBank/DDBJ whole genome shotgun (WGS) entry which is preliminary data.</text>
</comment>
<feature type="region of interest" description="Disordered" evidence="1">
    <location>
        <begin position="33"/>
        <end position="74"/>
    </location>
</feature>
<dbReference type="EMBL" id="JBJIAB010000037">
    <property type="protein sequence ID" value="MFL0167665.1"/>
    <property type="molecule type" value="Genomic_DNA"/>
</dbReference>